<gene>
    <name evidence="1" type="ORF">BpHYR1_054494</name>
</gene>
<evidence type="ECO:0000313" key="2">
    <source>
        <dbReference type="Proteomes" id="UP000276133"/>
    </source>
</evidence>
<keyword evidence="2" id="KW-1185">Reference proteome</keyword>
<evidence type="ECO:0000313" key="1">
    <source>
        <dbReference type="EMBL" id="RNA31780.1"/>
    </source>
</evidence>
<protein>
    <submittedName>
        <fullName evidence="1">Uncharacterized protein</fullName>
    </submittedName>
</protein>
<reference evidence="1 2" key="1">
    <citation type="journal article" date="2018" name="Sci. Rep.">
        <title>Genomic signatures of local adaptation to the degree of environmental predictability in rotifers.</title>
        <authorList>
            <person name="Franch-Gras L."/>
            <person name="Hahn C."/>
            <person name="Garcia-Roger E.M."/>
            <person name="Carmona M.J."/>
            <person name="Serra M."/>
            <person name="Gomez A."/>
        </authorList>
    </citation>
    <scope>NUCLEOTIDE SEQUENCE [LARGE SCALE GENOMIC DNA]</scope>
    <source>
        <strain evidence="1">HYR1</strain>
    </source>
</reference>
<name>A0A3M7S883_BRAPC</name>
<comment type="caution">
    <text evidence="1">The sequence shown here is derived from an EMBL/GenBank/DDBJ whole genome shotgun (WGS) entry which is preliminary data.</text>
</comment>
<dbReference type="Proteomes" id="UP000276133">
    <property type="component" value="Unassembled WGS sequence"/>
</dbReference>
<sequence length="246" mass="28263">MEVDASAVNVNDQGSVNLLVVLAQSSSHDDAKYLLSQLNTSLGQIGEHIAAFKADMIAAVHAHVLEKTVVINSLIRFGRSIEIMSHFFCSYMLNNQFNLLWKRFEKLFISPNFEFFYSGKNKIIGLNFFFNIKKIKKYIKIYDFMIFLTFQAVLITATQKLTWKINPKKLKNKFFQKQLLDMSSKCWAAAKPSRSEQKIWTAELAGQNIDGRPNVRPTTRTDGHFGGQTKSAKRKIFKYYIQISKL</sequence>
<dbReference type="AlphaFoldDB" id="A0A3M7S883"/>
<accession>A0A3M7S883</accession>
<proteinExistence type="predicted"/>
<organism evidence="1 2">
    <name type="scientific">Brachionus plicatilis</name>
    <name type="common">Marine rotifer</name>
    <name type="synonym">Brachionus muelleri</name>
    <dbReference type="NCBI Taxonomy" id="10195"/>
    <lineage>
        <taxon>Eukaryota</taxon>
        <taxon>Metazoa</taxon>
        <taxon>Spiralia</taxon>
        <taxon>Gnathifera</taxon>
        <taxon>Rotifera</taxon>
        <taxon>Eurotatoria</taxon>
        <taxon>Monogononta</taxon>
        <taxon>Pseudotrocha</taxon>
        <taxon>Ploima</taxon>
        <taxon>Brachionidae</taxon>
        <taxon>Brachionus</taxon>
    </lineage>
</organism>
<dbReference type="EMBL" id="REGN01001895">
    <property type="protein sequence ID" value="RNA31780.1"/>
    <property type="molecule type" value="Genomic_DNA"/>
</dbReference>